<dbReference type="InterPro" id="IPR002156">
    <property type="entry name" value="RNaseH_domain"/>
</dbReference>
<proteinExistence type="predicted"/>
<name>A0A2K3P819_TRIPR</name>
<gene>
    <name evidence="2" type="ORF">L195_g008033</name>
</gene>
<dbReference type="GO" id="GO:0003676">
    <property type="term" value="F:nucleic acid binding"/>
    <property type="evidence" value="ECO:0007669"/>
    <property type="project" value="InterPro"/>
</dbReference>
<dbReference type="AlphaFoldDB" id="A0A2K3P819"/>
<evidence type="ECO:0000313" key="3">
    <source>
        <dbReference type="Proteomes" id="UP000236291"/>
    </source>
</evidence>
<dbReference type="Pfam" id="PF13456">
    <property type="entry name" value="RVT_3"/>
    <property type="match status" value="1"/>
</dbReference>
<dbReference type="PANTHER" id="PTHR47074:SF48">
    <property type="entry name" value="POLYNUCLEOTIDYL TRANSFERASE, RIBONUCLEASE H-LIKE SUPERFAMILY PROTEIN"/>
    <property type="match status" value="1"/>
</dbReference>
<protein>
    <recommendedName>
        <fullName evidence="1">RNase H type-1 domain-containing protein</fullName>
    </recommendedName>
</protein>
<dbReference type="PANTHER" id="PTHR47074">
    <property type="entry name" value="BNAC02G40300D PROTEIN"/>
    <property type="match status" value="1"/>
</dbReference>
<dbReference type="STRING" id="57577.A0A2K3P819"/>
<organism evidence="2 3">
    <name type="scientific">Trifolium pratense</name>
    <name type="common">Red clover</name>
    <dbReference type="NCBI Taxonomy" id="57577"/>
    <lineage>
        <taxon>Eukaryota</taxon>
        <taxon>Viridiplantae</taxon>
        <taxon>Streptophyta</taxon>
        <taxon>Embryophyta</taxon>
        <taxon>Tracheophyta</taxon>
        <taxon>Spermatophyta</taxon>
        <taxon>Magnoliopsida</taxon>
        <taxon>eudicotyledons</taxon>
        <taxon>Gunneridae</taxon>
        <taxon>Pentapetalae</taxon>
        <taxon>rosids</taxon>
        <taxon>fabids</taxon>
        <taxon>Fabales</taxon>
        <taxon>Fabaceae</taxon>
        <taxon>Papilionoideae</taxon>
        <taxon>50 kb inversion clade</taxon>
        <taxon>NPAAA clade</taxon>
        <taxon>Hologalegina</taxon>
        <taxon>IRL clade</taxon>
        <taxon>Trifolieae</taxon>
        <taxon>Trifolium</taxon>
    </lineage>
</organism>
<dbReference type="GO" id="GO:0004523">
    <property type="term" value="F:RNA-DNA hybrid ribonuclease activity"/>
    <property type="evidence" value="ECO:0007669"/>
    <property type="project" value="InterPro"/>
</dbReference>
<accession>A0A2K3P819</accession>
<reference evidence="2 3" key="2">
    <citation type="journal article" date="2017" name="Front. Plant Sci.">
        <title>Gene Classification and Mining of Molecular Markers Useful in Red Clover (Trifolium pratense) Breeding.</title>
        <authorList>
            <person name="Istvanek J."/>
            <person name="Dluhosova J."/>
            <person name="Dluhos P."/>
            <person name="Patkova L."/>
            <person name="Nedelnik J."/>
            <person name="Repkova J."/>
        </authorList>
    </citation>
    <scope>NUCLEOTIDE SEQUENCE [LARGE SCALE GENOMIC DNA]</scope>
    <source>
        <strain evidence="3">cv. Tatra</strain>
        <tissue evidence="2">Young leaves</tissue>
    </source>
</reference>
<evidence type="ECO:0000313" key="2">
    <source>
        <dbReference type="EMBL" id="PNY11427.1"/>
    </source>
</evidence>
<comment type="caution">
    <text evidence="2">The sequence shown here is derived from an EMBL/GenBank/DDBJ whole genome shotgun (WGS) entry which is preliminary data.</text>
</comment>
<feature type="domain" description="RNase H type-1" evidence="1">
    <location>
        <begin position="86"/>
        <end position="131"/>
    </location>
</feature>
<sequence>MLQNFTEQFLVTFAMTAWSLWRKRNVKLWEQQTESVDHVLAHPDYTLQTWMCAQNRQQSSSSARRSQVEHWQPPPTTFVKCNIDAAVFAPEQKATEAEAWGLLQGLEWIATLGYNKVILEMDYYEVVLTRRQANGSAHALARAALSQAYRLSLYF</sequence>
<dbReference type="EMBL" id="ASHM01004527">
    <property type="protein sequence ID" value="PNY11427.1"/>
    <property type="molecule type" value="Genomic_DNA"/>
</dbReference>
<dbReference type="Proteomes" id="UP000236291">
    <property type="component" value="Unassembled WGS sequence"/>
</dbReference>
<dbReference type="InterPro" id="IPR052929">
    <property type="entry name" value="RNase_H-like_EbsB-rel"/>
</dbReference>
<reference evidence="2 3" key="1">
    <citation type="journal article" date="2014" name="Am. J. Bot.">
        <title>Genome assembly and annotation for red clover (Trifolium pratense; Fabaceae).</title>
        <authorList>
            <person name="Istvanek J."/>
            <person name="Jaros M."/>
            <person name="Krenek A."/>
            <person name="Repkova J."/>
        </authorList>
    </citation>
    <scope>NUCLEOTIDE SEQUENCE [LARGE SCALE GENOMIC DNA]</scope>
    <source>
        <strain evidence="3">cv. Tatra</strain>
        <tissue evidence="2">Young leaves</tissue>
    </source>
</reference>
<evidence type="ECO:0000259" key="1">
    <source>
        <dbReference type="Pfam" id="PF13456"/>
    </source>
</evidence>